<proteinExistence type="predicted"/>
<reference evidence="1 2" key="1">
    <citation type="submission" date="2023-08" db="EMBL/GenBank/DDBJ databases">
        <title>A Necator americanus chromosomal reference genome.</title>
        <authorList>
            <person name="Ilik V."/>
            <person name="Petrzelkova K.J."/>
            <person name="Pardy F."/>
            <person name="Fuh T."/>
            <person name="Niatou-Singa F.S."/>
            <person name="Gouil Q."/>
            <person name="Baker L."/>
            <person name="Ritchie M.E."/>
            <person name="Jex A.R."/>
            <person name="Gazzola D."/>
            <person name="Li H."/>
            <person name="Toshio Fujiwara R."/>
            <person name="Zhan B."/>
            <person name="Aroian R.V."/>
            <person name="Pafco B."/>
            <person name="Schwarz E.M."/>
        </authorList>
    </citation>
    <scope>NUCLEOTIDE SEQUENCE [LARGE SCALE GENOMIC DNA]</scope>
    <source>
        <strain evidence="1 2">Aroian</strain>
        <tissue evidence="1">Whole animal</tissue>
    </source>
</reference>
<protein>
    <submittedName>
        <fullName evidence="1">Uncharacterized protein</fullName>
    </submittedName>
</protein>
<name>A0ABR1D719_NECAM</name>
<dbReference type="EMBL" id="JAVFWL010000003">
    <property type="protein sequence ID" value="KAK6746312.1"/>
    <property type="molecule type" value="Genomic_DNA"/>
</dbReference>
<comment type="caution">
    <text evidence="1">The sequence shown here is derived from an EMBL/GenBank/DDBJ whole genome shotgun (WGS) entry which is preliminary data.</text>
</comment>
<accession>A0ABR1D719</accession>
<evidence type="ECO:0000313" key="1">
    <source>
        <dbReference type="EMBL" id="KAK6746312.1"/>
    </source>
</evidence>
<sequence length="90" mass="10105">MKDGAIAYAASLEAVRWSVAPRAGEVECIVVAWNFRCLCDECLSRTFFLPFFRLKPFLNVVKKYIMLEQRADIQTWSVVGSGCLAAVVDI</sequence>
<gene>
    <name evidence="1" type="primary">Necator_chrIII.g13196</name>
    <name evidence="1" type="ORF">RB195_012429</name>
</gene>
<organism evidence="1 2">
    <name type="scientific">Necator americanus</name>
    <name type="common">Human hookworm</name>
    <dbReference type="NCBI Taxonomy" id="51031"/>
    <lineage>
        <taxon>Eukaryota</taxon>
        <taxon>Metazoa</taxon>
        <taxon>Ecdysozoa</taxon>
        <taxon>Nematoda</taxon>
        <taxon>Chromadorea</taxon>
        <taxon>Rhabditida</taxon>
        <taxon>Rhabditina</taxon>
        <taxon>Rhabditomorpha</taxon>
        <taxon>Strongyloidea</taxon>
        <taxon>Ancylostomatidae</taxon>
        <taxon>Bunostominae</taxon>
        <taxon>Necator</taxon>
    </lineage>
</organism>
<keyword evidence="2" id="KW-1185">Reference proteome</keyword>
<dbReference type="Proteomes" id="UP001303046">
    <property type="component" value="Unassembled WGS sequence"/>
</dbReference>
<evidence type="ECO:0000313" key="2">
    <source>
        <dbReference type="Proteomes" id="UP001303046"/>
    </source>
</evidence>